<dbReference type="EMBL" id="LMAW01002624">
    <property type="protein sequence ID" value="KQK78877.1"/>
    <property type="molecule type" value="Genomic_DNA"/>
</dbReference>
<dbReference type="Proteomes" id="UP000051836">
    <property type="component" value="Unassembled WGS sequence"/>
</dbReference>
<gene>
    <name evidence="2" type="ORF">AAES_109802</name>
</gene>
<protein>
    <submittedName>
        <fullName evidence="2">Uncharacterized protein</fullName>
    </submittedName>
</protein>
<name>A0A0Q3M874_AMAAE</name>
<proteinExistence type="predicted"/>
<sequence>MPAAPQSTPDLARPSPVGTILQGLNSVGKTKASIRTIGSPSCWLTMGRDSGRDEDGDSLMVRIQEEDELPKASGPDLAGVSTERSLGTGIPMDQDGPRRTKIRSMDPGQGVPGEACRRQQVWGCLWGADTISVLDMLP</sequence>
<dbReference type="AlphaFoldDB" id="A0A0Q3M874"/>
<feature type="region of interest" description="Disordered" evidence="1">
    <location>
        <begin position="66"/>
        <end position="114"/>
    </location>
</feature>
<organism evidence="2 3">
    <name type="scientific">Amazona aestiva</name>
    <name type="common">Blue-fronted Amazon parrot</name>
    <dbReference type="NCBI Taxonomy" id="12930"/>
    <lineage>
        <taxon>Eukaryota</taxon>
        <taxon>Metazoa</taxon>
        <taxon>Chordata</taxon>
        <taxon>Craniata</taxon>
        <taxon>Vertebrata</taxon>
        <taxon>Euteleostomi</taxon>
        <taxon>Archelosauria</taxon>
        <taxon>Archosauria</taxon>
        <taxon>Dinosauria</taxon>
        <taxon>Saurischia</taxon>
        <taxon>Theropoda</taxon>
        <taxon>Coelurosauria</taxon>
        <taxon>Aves</taxon>
        <taxon>Neognathae</taxon>
        <taxon>Neoaves</taxon>
        <taxon>Telluraves</taxon>
        <taxon>Australaves</taxon>
        <taxon>Psittaciformes</taxon>
        <taxon>Psittacidae</taxon>
        <taxon>Amazona</taxon>
    </lineage>
</organism>
<evidence type="ECO:0000256" key="1">
    <source>
        <dbReference type="SAM" id="MobiDB-lite"/>
    </source>
</evidence>
<reference evidence="2 3" key="1">
    <citation type="submission" date="2015-10" db="EMBL/GenBank/DDBJ databases">
        <authorList>
            <person name="Gilbert D.G."/>
        </authorList>
    </citation>
    <scope>NUCLEOTIDE SEQUENCE [LARGE SCALE GENOMIC DNA]</scope>
    <source>
        <strain evidence="2">FVVF132</strain>
    </source>
</reference>
<evidence type="ECO:0000313" key="2">
    <source>
        <dbReference type="EMBL" id="KQK78877.1"/>
    </source>
</evidence>
<evidence type="ECO:0000313" key="3">
    <source>
        <dbReference type="Proteomes" id="UP000051836"/>
    </source>
</evidence>
<comment type="caution">
    <text evidence="2">The sequence shown here is derived from an EMBL/GenBank/DDBJ whole genome shotgun (WGS) entry which is preliminary data.</text>
</comment>
<accession>A0A0Q3M874</accession>
<keyword evidence="3" id="KW-1185">Reference proteome</keyword>